<sequence length="424" mass="47376">MSTSSYSDLPDSIDSPLMRRAGRELLSLALIDARNHTLHLLSLYEQAIGTARLPVERLDGVLPPIWLAGHVAWFAEWWIGRNTQRAFGIDCPSRPTRLAAIDPQADEWWNPLLGGAEQPWAQDLPDLGQTKAYLLETLESTLELLERAAETDAGLYFYRLALFHEDMRGEQLVVMAQTLGLPIGVEIAPAAPPHEAVLVPATHWELGLPAAGFSFAQEQGLQEAEVPEFEIDAQPVTWSQYVEFVDDGGYDRSELWAPEGWAWLGQHAEEGRRGPRHVEQIGVERHGTGGSVLQHRFGRTVRAAGHQSAVHLSWWEADAWARWAGRRIATEVEWEIAAETASRRGFRWSDVHEWTAGTLRPWPGFRTDPWSEGTPFDPVPAFGQARVLRGASLATRARLRSTKARGFALPARDEGFYGFRTCAI</sequence>
<comment type="caution">
    <text evidence="2">The sequence shown here is derived from an EMBL/GenBank/DDBJ whole genome shotgun (WGS) entry which is preliminary data.</text>
</comment>
<dbReference type="RefSeq" id="WP_340361992.1">
    <property type="nucleotide sequence ID" value="NZ_JBBKZV010000001.1"/>
</dbReference>
<dbReference type="EMBL" id="JBBKZV010000001">
    <property type="protein sequence ID" value="MEJ8820968.1"/>
    <property type="molecule type" value="Genomic_DNA"/>
</dbReference>
<dbReference type="InterPro" id="IPR042095">
    <property type="entry name" value="SUMF_sf"/>
</dbReference>
<dbReference type="Gene3D" id="3.90.1580.10">
    <property type="entry name" value="paralog of FGE (formylglycine-generating enzyme)"/>
    <property type="match status" value="1"/>
</dbReference>
<organism evidence="2 3">
    <name type="scientific">Variovorax humicola</name>
    <dbReference type="NCBI Taxonomy" id="1769758"/>
    <lineage>
        <taxon>Bacteria</taxon>
        <taxon>Pseudomonadati</taxon>
        <taxon>Pseudomonadota</taxon>
        <taxon>Betaproteobacteria</taxon>
        <taxon>Burkholderiales</taxon>
        <taxon>Comamonadaceae</taxon>
        <taxon>Variovorax</taxon>
    </lineage>
</organism>
<accession>A0ABU8VU38</accession>
<dbReference type="PANTHER" id="PTHR23150">
    <property type="entry name" value="SULFATASE MODIFYING FACTOR 1, 2"/>
    <property type="match status" value="1"/>
</dbReference>
<gene>
    <name evidence="2" type="ORF">WKW80_02820</name>
</gene>
<dbReference type="Pfam" id="PF03781">
    <property type="entry name" value="FGE-sulfatase"/>
    <property type="match status" value="1"/>
</dbReference>
<feature type="domain" description="Sulfatase-modifying factor enzyme-like" evidence="1">
    <location>
        <begin position="195"/>
        <end position="350"/>
    </location>
</feature>
<keyword evidence="3" id="KW-1185">Reference proteome</keyword>
<evidence type="ECO:0000313" key="3">
    <source>
        <dbReference type="Proteomes" id="UP001363010"/>
    </source>
</evidence>
<reference evidence="2 3" key="1">
    <citation type="submission" date="2024-03" db="EMBL/GenBank/DDBJ databases">
        <title>Novel species of the genus Variovorax.</title>
        <authorList>
            <person name="Liu Q."/>
            <person name="Xin Y.-H."/>
        </authorList>
    </citation>
    <scope>NUCLEOTIDE SEQUENCE [LARGE SCALE GENOMIC DNA]</scope>
    <source>
        <strain evidence="2 3">KACC 18501</strain>
    </source>
</reference>
<dbReference type="InterPro" id="IPR016187">
    <property type="entry name" value="CTDL_fold"/>
</dbReference>
<dbReference type="PANTHER" id="PTHR23150:SF36">
    <property type="entry name" value="HERCYNINE OXYGENASE"/>
    <property type="match status" value="1"/>
</dbReference>
<name>A0ABU8VU38_9BURK</name>
<dbReference type="SUPFAM" id="SSF56436">
    <property type="entry name" value="C-type lectin-like"/>
    <property type="match status" value="1"/>
</dbReference>
<proteinExistence type="predicted"/>
<evidence type="ECO:0000259" key="1">
    <source>
        <dbReference type="Pfam" id="PF03781"/>
    </source>
</evidence>
<protein>
    <submittedName>
        <fullName evidence="2">SUMF1/EgtB/PvdO family nonheme iron enzyme</fullName>
    </submittedName>
</protein>
<evidence type="ECO:0000313" key="2">
    <source>
        <dbReference type="EMBL" id="MEJ8820968.1"/>
    </source>
</evidence>
<dbReference type="InterPro" id="IPR051043">
    <property type="entry name" value="Sulfatase_Mod_Factor_Kinase"/>
</dbReference>
<dbReference type="Proteomes" id="UP001363010">
    <property type="component" value="Unassembled WGS sequence"/>
</dbReference>
<dbReference type="InterPro" id="IPR005532">
    <property type="entry name" value="SUMF_dom"/>
</dbReference>